<dbReference type="RefSeq" id="WP_114516604.1">
    <property type="nucleotide sequence ID" value="NZ_PPTX01000022.1"/>
</dbReference>
<name>A0A369MRH9_EGGLN</name>
<organism evidence="1 2">
    <name type="scientific">Eggerthella lenta</name>
    <name type="common">Eubacterium lentum</name>
    <dbReference type="NCBI Taxonomy" id="84112"/>
    <lineage>
        <taxon>Bacteria</taxon>
        <taxon>Bacillati</taxon>
        <taxon>Actinomycetota</taxon>
        <taxon>Coriobacteriia</taxon>
        <taxon>Eggerthellales</taxon>
        <taxon>Eggerthellaceae</taxon>
        <taxon>Eggerthella</taxon>
    </lineage>
</organism>
<dbReference type="AlphaFoldDB" id="A0A369MRH9"/>
<proteinExistence type="predicted"/>
<protein>
    <submittedName>
        <fullName evidence="1">Uncharacterized protein</fullName>
    </submittedName>
</protein>
<dbReference type="EMBL" id="PPTX01000022">
    <property type="protein sequence ID" value="RDB76292.1"/>
    <property type="molecule type" value="Genomic_DNA"/>
</dbReference>
<dbReference type="Proteomes" id="UP000253752">
    <property type="component" value="Unassembled WGS sequence"/>
</dbReference>
<evidence type="ECO:0000313" key="2">
    <source>
        <dbReference type="Proteomes" id="UP000253752"/>
    </source>
</evidence>
<evidence type="ECO:0000313" key="1">
    <source>
        <dbReference type="EMBL" id="RDB76292.1"/>
    </source>
</evidence>
<reference evidence="1 2" key="1">
    <citation type="journal article" date="2018" name="Elife">
        <title>Discovery and characterization of a prevalent human gut bacterial enzyme sufficient for the inactivation of a family of plant toxins.</title>
        <authorList>
            <person name="Koppel N."/>
            <person name="Bisanz J.E."/>
            <person name="Pandelia M.E."/>
            <person name="Turnbaugh P.J."/>
            <person name="Balskus E.P."/>
        </authorList>
    </citation>
    <scope>NUCLEOTIDE SEQUENCE [LARGE SCALE GENOMIC DNA]</scope>
    <source>
        <strain evidence="1 2">MR1 #12</strain>
    </source>
</reference>
<comment type="caution">
    <text evidence="1">The sequence shown here is derived from an EMBL/GenBank/DDBJ whole genome shotgun (WGS) entry which is preliminary data.</text>
</comment>
<sequence>MKPSIEQIREAAERYIGEYAVVAIRTQEEPFELGEIDHLSHVWNDGEDTEEEIDGLSATTVKSARIDMHADDHSPIHGFYFGEHVAIVCGNDYEVGEDEGEVVISDPVCVHIF</sequence>
<accession>A0A369MRH9</accession>
<gene>
    <name evidence="1" type="ORF">C1872_12685</name>
</gene>